<evidence type="ECO:0000256" key="2">
    <source>
        <dbReference type="SAM" id="SignalP"/>
    </source>
</evidence>
<feature type="signal peptide" evidence="2">
    <location>
        <begin position="1"/>
        <end position="30"/>
    </location>
</feature>
<dbReference type="RefSeq" id="XP_018024639.1">
    <property type="nucleotide sequence ID" value="XM_018169150.1"/>
</dbReference>
<evidence type="ECO:0000313" key="3">
    <source>
        <dbReference type="Proteomes" id="UP000694843"/>
    </source>
</evidence>
<feature type="compositionally biased region" description="Polar residues" evidence="1">
    <location>
        <begin position="41"/>
        <end position="52"/>
    </location>
</feature>
<reference evidence="4" key="1">
    <citation type="submission" date="2025-08" db="UniProtKB">
        <authorList>
            <consortium name="RefSeq"/>
        </authorList>
    </citation>
    <scope>IDENTIFICATION</scope>
    <source>
        <tissue evidence="4">Whole organism</tissue>
    </source>
</reference>
<feature type="chain" id="PRO_5034356190" evidence="2">
    <location>
        <begin position="31"/>
        <end position="109"/>
    </location>
</feature>
<sequence>MFSTTGLRPLFTIVGIVCLLAAVVFVPAEARSPRQAPDNADSGNSGVSATQSGGAGKGFSVSVFWWLGYRSSYRTFGSNNRWFYIKTNPYFFVGLGPLDRPGFADYESP</sequence>
<protein>
    <submittedName>
        <fullName evidence="4">Uncharacterized protein LOC108680348</fullName>
    </submittedName>
</protein>
<feature type="region of interest" description="Disordered" evidence="1">
    <location>
        <begin position="33"/>
        <end position="57"/>
    </location>
</feature>
<keyword evidence="2" id="KW-0732">Signal</keyword>
<dbReference type="KEGG" id="hazt:108680348"/>
<organism evidence="3 4">
    <name type="scientific">Hyalella azteca</name>
    <name type="common">Amphipod</name>
    <dbReference type="NCBI Taxonomy" id="294128"/>
    <lineage>
        <taxon>Eukaryota</taxon>
        <taxon>Metazoa</taxon>
        <taxon>Ecdysozoa</taxon>
        <taxon>Arthropoda</taxon>
        <taxon>Crustacea</taxon>
        <taxon>Multicrustacea</taxon>
        <taxon>Malacostraca</taxon>
        <taxon>Eumalacostraca</taxon>
        <taxon>Peracarida</taxon>
        <taxon>Amphipoda</taxon>
        <taxon>Senticaudata</taxon>
        <taxon>Talitrida</taxon>
        <taxon>Talitroidea</taxon>
        <taxon>Hyalellidae</taxon>
        <taxon>Hyalella</taxon>
    </lineage>
</organism>
<keyword evidence="3" id="KW-1185">Reference proteome</keyword>
<proteinExistence type="predicted"/>
<accession>A0A8B7PES6</accession>
<evidence type="ECO:0000313" key="4">
    <source>
        <dbReference type="RefSeq" id="XP_018024639.1"/>
    </source>
</evidence>
<gene>
    <name evidence="4" type="primary">LOC108680348</name>
</gene>
<name>A0A8B7PES6_HYAAZ</name>
<dbReference type="OrthoDB" id="10592745at2759"/>
<evidence type="ECO:0000256" key="1">
    <source>
        <dbReference type="SAM" id="MobiDB-lite"/>
    </source>
</evidence>
<dbReference type="GeneID" id="108680348"/>
<dbReference type="AlphaFoldDB" id="A0A8B7PES6"/>
<dbReference type="Proteomes" id="UP000694843">
    <property type="component" value="Unplaced"/>
</dbReference>